<protein>
    <submittedName>
        <fullName evidence="3">RHS repeat protein</fullName>
    </submittedName>
</protein>
<dbReference type="EMBL" id="NPIM01000071">
    <property type="protein sequence ID" value="RVE16153.1"/>
    <property type="molecule type" value="Genomic_DNA"/>
</dbReference>
<dbReference type="PANTHER" id="PTHR32305">
    <property type="match status" value="1"/>
</dbReference>
<evidence type="ECO:0000259" key="2">
    <source>
        <dbReference type="Pfam" id="PF03527"/>
    </source>
</evidence>
<feature type="domain" description="RHS protein conserved region" evidence="2">
    <location>
        <begin position="48"/>
        <end position="85"/>
    </location>
</feature>
<dbReference type="Proteomes" id="UP000288459">
    <property type="component" value="Unassembled WGS sequence"/>
</dbReference>
<dbReference type="PANTHER" id="PTHR32305:SF15">
    <property type="entry name" value="PROTEIN RHSA-RELATED"/>
    <property type="match status" value="1"/>
</dbReference>
<proteinExistence type="inferred from homology"/>
<comment type="similarity">
    <text evidence="1">Belongs to the RHS family.</text>
</comment>
<dbReference type="Gene3D" id="2.180.10.10">
    <property type="entry name" value="RHS repeat-associated core"/>
    <property type="match status" value="1"/>
</dbReference>
<organism evidence="3 4">
    <name type="scientific">Escherichia coli</name>
    <dbReference type="NCBI Taxonomy" id="562"/>
    <lineage>
        <taxon>Bacteria</taxon>
        <taxon>Pseudomonadati</taxon>
        <taxon>Pseudomonadota</taxon>
        <taxon>Gammaproteobacteria</taxon>
        <taxon>Enterobacterales</taxon>
        <taxon>Enterobacteriaceae</taxon>
        <taxon>Escherichia</taxon>
    </lineage>
</organism>
<dbReference type="InterPro" id="IPR001826">
    <property type="entry name" value="RHS"/>
</dbReference>
<evidence type="ECO:0000313" key="4">
    <source>
        <dbReference type="Proteomes" id="UP000288459"/>
    </source>
</evidence>
<gene>
    <name evidence="3" type="ORF">CIG67_03015</name>
</gene>
<name>A0A8B3MBN8_ECOLX</name>
<evidence type="ECO:0000256" key="1">
    <source>
        <dbReference type="ARBA" id="ARBA00009455"/>
    </source>
</evidence>
<comment type="caution">
    <text evidence="3">The sequence shown here is derived from an EMBL/GenBank/DDBJ whole genome shotgun (WGS) entry which is preliminary data.</text>
</comment>
<dbReference type="AlphaFoldDB" id="A0A8B3MBN8"/>
<dbReference type="NCBIfam" id="TIGR03696">
    <property type="entry name" value="Rhs_assc_core"/>
    <property type="match status" value="1"/>
</dbReference>
<evidence type="ECO:0000313" key="3">
    <source>
        <dbReference type="EMBL" id="RVE16153.1"/>
    </source>
</evidence>
<dbReference type="InterPro" id="IPR022385">
    <property type="entry name" value="Rhs_assc_core"/>
</dbReference>
<reference evidence="3 4" key="1">
    <citation type="submission" date="2017-08" db="EMBL/GenBank/DDBJ databases">
        <title>Sequencing of Escherichia coli CCPM 6219.</title>
        <authorList>
            <person name="Liu S.-L."/>
            <person name="Zhou Y.-J."/>
            <person name="Zhao M.-F."/>
        </authorList>
    </citation>
    <scope>NUCLEOTIDE SEQUENCE [LARGE SCALE GENOMIC DNA]</scope>
    <source>
        <strain evidence="3 4">CCPM 6219</strain>
    </source>
</reference>
<accession>A0A8B3MBN8</accession>
<dbReference type="InterPro" id="IPR050708">
    <property type="entry name" value="T6SS_VgrG/RHS"/>
</dbReference>
<sequence length="299" mass="33860">MRMLDRLEGEIRANCVSSESRQWLAQCGLTVERLAAQIEPVYLPERKVHLYHCDHRGLPLALISEDGNTMWSAEYDEWGNLLNEENPHHLYQPYRLPGQQYDDESGLCYNRHRYYDPLQGRYITQDPIGLSGGLNTYSYPLNPINEIDPLGLKVIVVASDPNEAKLLQEAYAQLNTTKRGQEITKPLEDSKDVYNIYTIHRDAFYCPAGTTDVSCQGKEKAVFIEPNECVKLPTAQGLEVTSLAVELGHELGHAHGVHDDGGDRMNNVNLNENPIRAGLGENPRTAYVVPRVEWEKCRK</sequence>
<dbReference type="PRINTS" id="PR00394">
    <property type="entry name" value="RHSPROTEIN"/>
</dbReference>
<dbReference type="Pfam" id="PF03527">
    <property type="entry name" value="RHS"/>
    <property type="match status" value="1"/>
</dbReference>